<dbReference type="CDD" id="cd00351">
    <property type="entry name" value="TS_Pyrimidine_HMase"/>
    <property type="match status" value="1"/>
</dbReference>
<feature type="active site" evidence="8">
    <location>
        <position position="146"/>
    </location>
</feature>
<dbReference type="InterPro" id="IPR036926">
    <property type="entry name" value="Thymidate_synth/dCMP_Mease_sf"/>
</dbReference>
<organism evidence="10">
    <name type="scientific">uncultured Caudovirales phage</name>
    <dbReference type="NCBI Taxonomy" id="2100421"/>
    <lineage>
        <taxon>Viruses</taxon>
        <taxon>Duplodnaviria</taxon>
        <taxon>Heunggongvirae</taxon>
        <taxon>Uroviricota</taxon>
        <taxon>Caudoviricetes</taxon>
        <taxon>Peduoviridae</taxon>
        <taxon>Maltschvirus</taxon>
        <taxon>Maltschvirus maltsch</taxon>
    </lineage>
</organism>
<dbReference type="Pfam" id="PF00303">
    <property type="entry name" value="Thymidylat_synt"/>
    <property type="match status" value="1"/>
</dbReference>
<comment type="similarity">
    <text evidence="1">Belongs to the thymidylate synthase family.</text>
</comment>
<accession>A0A6J5L3P4</accession>
<evidence type="ECO:0000256" key="3">
    <source>
        <dbReference type="ARBA" id="ARBA00011947"/>
    </source>
</evidence>
<dbReference type="PANTHER" id="PTHR11548">
    <property type="entry name" value="THYMIDYLATE SYNTHASE 1"/>
    <property type="match status" value="1"/>
</dbReference>
<keyword evidence="5" id="KW-0489">Methyltransferase</keyword>
<dbReference type="EMBL" id="LR796199">
    <property type="protein sequence ID" value="CAB4126639.1"/>
    <property type="molecule type" value="Genomic_DNA"/>
</dbReference>
<comment type="subunit">
    <text evidence="2">Homodimer.</text>
</comment>
<dbReference type="InterPro" id="IPR000398">
    <property type="entry name" value="Thymidylate_synthase"/>
</dbReference>
<keyword evidence="6" id="KW-0808">Transferase</keyword>
<dbReference type="InterPro" id="IPR023451">
    <property type="entry name" value="Thymidate_synth/dCMP_Mease_dom"/>
</dbReference>
<evidence type="ECO:0000313" key="10">
    <source>
        <dbReference type="EMBL" id="CAB4126639.1"/>
    </source>
</evidence>
<keyword evidence="7" id="KW-0545">Nucleotide biosynthesis</keyword>
<protein>
    <recommendedName>
        <fullName evidence="4">Thymidylate synthase</fullName>
        <ecNumber evidence="3">2.1.1.45</ecNumber>
    </recommendedName>
</protein>
<dbReference type="HAMAP" id="MF_00008">
    <property type="entry name" value="Thymidy_synth_bact"/>
    <property type="match status" value="1"/>
</dbReference>
<evidence type="ECO:0000256" key="1">
    <source>
        <dbReference type="ARBA" id="ARBA00009972"/>
    </source>
</evidence>
<name>A0A6J5L3P4_9CAUD</name>
<dbReference type="InterPro" id="IPR045097">
    <property type="entry name" value="Thymidate_synth/dCMP_Mease"/>
</dbReference>
<dbReference type="InterPro" id="IPR020940">
    <property type="entry name" value="Thymidylate_synthase_AS"/>
</dbReference>
<dbReference type="PROSITE" id="PS00091">
    <property type="entry name" value="THYMIDYLATE_SYNTHASE"/>
    <property type="match status" value="1"/>
</dbReference>
<dbReference type="GO" id="GO:0006231">
    <property type="term" value="P:dTMP biosynthetic process"/>
    <property type="evidence" value="ECO:0007669"/>
    <property type="project" value="InterPro"/>
</dbReference>
<dbReference type="PRINTS" id="PR00108">
    <property type="entry name" value="THYMDSNTHASE"/>
</dbReference>
<dbReference type="GO" id="GO:0032259">
    <property type="term" value="P:methylation"/>
    <property type="evidence" value="ECO:0007669"/>
    <property type="project" value="UniProtKB-KW"/>
</dbReference>
<dbReference type="NCBIfam" id="TIGR03284">
    <property type="entry name" value="thym_sym"/>
    <property type="match status" value="1"/>
</dbReference>
<evidence type="ECO:0000259" key="9">
    <source>
        <dbReference type="Pfam" id="PF00303"/>
    </source>
</evidence>
<dbReference type="GO" id="GO:0004799">
    <property type="term" value="F:thymidylate synthase activity"/>
    <property type="evidence" value="ECO:0007669"/>
    <property type="project" value="UniProtKB-EC"/>
</dbReference>
<dbReference type="Gene3D" id="3.30.572.10">
    <property type="entry name" value="Thymidylate synthase/dCMP hydroxymethylase domain"/>
    <property type="match status" value="1"/>
</dbReference>
<proteinExistence type="inferred from homology"/>
<evidence type="ECO:0000256" key="6">
    <source>
        <dbReference type="ARBA" id="ARBA00022679"/>
    </source>
</evidence>
<sequence>MDYEIEYLTILDSLVEPQQTRKDRTGVGTHSIFGTTLRVYLQRGFPVLTTKKIMYQSVVKELLWFLRGETNIKTLGCGIWDSWAKEDGDLGPIYGKQWRSWLSSDGTTHDQIKNVLYLLRNDPDSRRILFSSWNVGELKKMSLYPCHVLAQFHVQEYEGIQYLDCMVYQRSADIFLGVPFNIASYATLMHIFSKMTGMVPNCLFWVGGDTHLYLDHIPQAKKQLKLKPYKKPTLLEIDDKDWISGDWSTLKPEDFKLVGYRSHGSLKATVAV</sequence>
<gene>
    <name evidence="10" type="ORF">UFOVP81_12</name>
</gene>
<feature type="domain" description="Thymidylate synthase/dCMP hydroxymethylase" evidence="9">
    <location>
        <begin position="6"/>
        <end position="272"/>
    </location>
</feature>
<dbReference type="SUPFAM" id="SSF55831">
    <property type="entry name" value="Thymidylate synthase/dCMP hydroxymethylase"/>
    <property type="match status" value="1"/>
</dbReference>
<dbReference type="PANTHER" id="PTHR11548:SF1">
    <property type="entry name" value="THYMIDYLATE SYNTHASE 1"/>
    <property type="match status" value="1"/>
</dbReference>
<dbReference type="EC" id="2.1.1.45" evidence="3"/>
<evidence type="ECO:0000256" key="4">
    <source>
        <dbReference type="ARBA" id="ARBA00015931"/>
    </source>
</evidence>
<evidence type="ECO:0000256" key="8">
    <source>
        <dbReference type="PROSITE-ProRule" id="PRU10016"/>
    </source>
</evidence>
<evidence type="ECO:0000256" key="2">
    <source>
        <dbReference type="ARBA" id="ARBA00011738"/>
    </source>
</evidence>
<reference evidence="10" key="1">
    <citation type="submission" date="2020-04" db="EMBL/GenBank/DDBJ databases">
        <authorList>
            <person name="Chiriac C."/>
            <person name="Salcher M."/>
            <person name="Ghai R."/>
            <person name="Kavagutti S V."/>
        </authorList>
    </citation>
    <scope>NUCLEOTIDE SEQUENCE</scope>
</reference>
<evidence type="ECO:0000256" key="5">
    <source>
        <dbReference type="ARBA" id="ARBA00022603"/>
    </source>
</evidence>
<evidence type="ECO:0000256" key="7">
    <source>
        <dbReference type="ARBA" id="ARBA00022727"/>
    </source>
</evidence>